<comment type="caution">
    <text evidence="2">The sequence shown here is derived from an EMBL/GenBank/DDBJ whole genome shotgun (WGS) entry which is preliminary data.</text>
</comment>
<dbReference type="Proteomes" id="UP000004775">
    <property type="component" value="Unassembled WGS sequence"/>
</dbReference>
<reference evidence="2 3" key="1">
    <citation type="submission" date="2012-04" db="EMBL/GenBank/DDBJ databases">
        <authorList>
            <person name="Genoscope - CEA"/>
        </authorList>
    </citation>
    <scope>NUCLEOTIDE SEQUENCE [LARGE SCALE GENOMIC DNA]</scope>
    <source>
        <strain evidence="2 3">9809</strain>
    </source>
</reference>
<feature type="domain" description="Transposase InsH N-terminal" evidence="1">
    <location>
        <begin position="13"/>
        <end position="111"/>
    </location>
</feature>
<dbReference type="PANTHER" id="PTHR35604">
    <property type="entry name" value="TRANSPOSASE INSH FOR INSERTION SEQUENCE ELEMENT IS5A-RELATED"/>
    <property type="match status" value="1"/>
</dbReference>
<accession>I4HFW7</accession>
<evidence type="ECO:0000259" key="1">
    <source>
        <dbReference type="Pfam" id="PF05598"/>
    </source>
</evidence>
<proteinExistence type="predicted"/>
<gene>
    <name evidence="2" type="ORF">MICAH_10003</name>
</gene>
<name>I4HFW7_MICAE</name>
<dbReference type="RefSeq" id="WP_002795394.1">
    <property type="nucleotide sequence ID" value="NZ_HE973721.1"/>
</dbReference>
<dbReference type="AlphaFoldDB" id="I4HFW7"/>
<evidence type="ECO:0000313" key="2">
    <source>
        <dbReference type="EMBL" id="CCI20941.1"/>
    </source>
</evidence>
<protein>
    <submittedName>
        <fullName evidence="2">Transposase</fullName>
    </submittedName>
</protein>
<dbReference type="EMBL" id="CAIO01000001">
    <property type="protein sequence ID" value="CCI20941.1"/>
    <property type="molecule type" value="Genomic_DNA"/>
</dbReference>
<dbReference type="HOGENOM" id="CLU_049873_14_0_3"/>
<dbReference type="InterPro" id="IPR008490">
    <property type="entry name" value="Transposase_InsH_N"/>
</dbReference>
<sequence>MNQAQSSPWQARLKKLNQHKDFLPRLNEIVPWSELRPILECIREKPRKSQAGRKPLDVILMFKCLLLQQLHNISDEELEYQINDRLSWMQFLGLGLEDQIPDRTSFWLFKQALIKENLMAELFEKFESYLQGNGYQAKGGKW</sequence>
<dbReference type="Pfam" id="PF05598">
    <property type="entry name" value="DUF772"/>
    <property type="match status" value="1"/>
</dbReference>
<organism evidence="2 3">
    <name type="scientific">Microcystis aeruginosa PCC 9809</name>
    <dbReference type="NCBI Taxonomy" id="1160285"/>
    <lineage>
        <taxon>Bacteria</taxon>
        <taxon>Bacillati</taxon>
        <taxon>Cyanobacteriota</taxon>
        <taxon>Cyanophyceae</taxon>
        <taxon>Oscillatoriophycideae</taxon>
        <taxon>Chroococcales</taxon>
        <taxon>Microcystaceae</taxon>
        <taxon>Microcystis</taxon>
    </lineage>
</organism>
<dbReference type="PANTHER" id="PTHR35604:SF2">
    <property type="entry name" value="TRANSPOSASE INSH FOR INSERTION SEQUENCE ELEMENT IS5A-RELATED"/>
    <property type="match status" value="1"/>
</dbReference>
<evidence type="ECO:0000313" key="3">
    <source>
        <dbReference type="Proteomes" id="UP000004775"/>
    </source>
</evidence>